<proteinExistence type="predicted"/>
<organism evidence="1 2">
    <name type="scientific">Streptomyces coelicolor (strain ATCC BAA-471 / A3(2) / M145)</name>
    <dbReference type="NCBI Taxonomy" id="100226"/>
    <lineage>
        <taxon>Bacteria</taxon>
        <taxon>Bacillati</taxon>
        <taxon>Actinomycetota</taxon>
        <taxon>Actinomycetes</taxon>
        <taxon>Kitasatosporales</taxon>
        <taxon>Streptomycetaceae</taxon>
        <taxon>Streptomyces</taxon>
        <taxon>Streptomyces albidoflavus group</taxon>
    </lineage>
</organism>
<protein>
    <submittedName>
        <fullName evidence="1">Uncharacterized protein</fullName>
    </submittedName>
</protein>
<dbReference type="STRING" id="100226.gene:17762269"/>
<dbReference type="InParanoid" id="Q9F2T9"/>
<dbReference type="PaxDb" id="100226-SCO4623"/>
<dbReference type="EMBL" id="AL645882">
    <property type="protein sequence ID" value="CAC08276.1"/>
    <property type="molecule type" value="Genomic_DNA"/>
</dbReference>
<sequence>MMGFRRRAVRREGDGVGVVVTAVRELHHANVLRQLFAGFSLVRAARVAAWGS</sequence>
<gene>
    <name evidence="1" type="ordered locus">SCO4623</name>
    <name evidence="1" type="ORF">SCD39.23</name>
</gene>
<evidence type="ECO:0000313" key="1">
    <source>
        <dbReference type="EMBL" id="CAC08276.1"/>
    </source>
</evidence>
<dbReference type="KEGG" id="sco:SCO4623"/>
<name>Q9F2T9_STRCO</name>
<dbReference type="EMBL" id="AL939120">
    <property type="protein sequence ID" value="CAC08276.1"/>
    <property type="molecule type" value="Genomic_DNA"/>
</dbReference>
<dbReference type="AlphaFoldDB" id="Q9F2T9"/>
<accession>Q9F2T9</accession>
<evidence type="ECO:0000313" key="2">
    <source>
        <dbReference type="Proteomes" id="UP000001973"/>
    </source>
</evidence>
<reference evidence="1 2" key="1">
    <citation type="journal article" date="1996" name="Mol. Microbiol.">
        <title>A set of ordered cosmids and a detailed genetic and physical map for the 8 Mb Streptomyces coelicolor A3(2) chromosome.</title>
        <authorList>
            <person name="Redenbach M."/>
            <person name="Kieser H.M."/>
            <person name="Denapaite D."/>
            <person name="Eichner A."/>
            <person name="Cullum J."/>
            <person name="Kinashi H."/>
            <person name="Hopwood D.A."/>
        </authorList>
    </citation>
    <scope>NUCLEOTIDE SEQUENCE [LARGE SCALE GENOMIC DNA]</scope>
    <source>
        <strain evidence="2">ATCC BAA-471 / A3(2) / M145</strain>
    </source>
</reference>
<reference evidence="1 2" key="2">
    <citation type="journal article" date="2002" name="Nature">
        <title>Complete genome sequence of the model actinomycete Streptomyces coelicolor A3(2).</title>
        <authorList>
            <person name="Bentley S.D."/>
            <person name="Chater K.F."/>
            <person name="Cerdeno-Tarraga A.M."/>
            <person name="Challis G.L."/>
            <person name="Thomson N.R."/>
            <person name="James K.D."/>
            <person name="Harris D.E."/>
            <person name="Quail M.A."/>
            <person name="Kieser H."/>
            <person name="Harper D."/>
            <person name="Bateman A."/>
            <person name="Brown S."/>
            <person name="Chandra G."/>
            <person name="Chen C.W."/>
            <person name="Collins M."/>
            <person name="Cronin A."/>
            <person name="Fraser A."/>
            <person name="Goble A."/>
            <person name="Hidalgo J."/>
            <person name="Hornsby T."/>
            <person name="Howarth S."/>
            <person name="Huang C.H."/>
            <person name="Kieser T."/>
            <person name="Larke L."/>
            <person name="Murphy L."/>
            <person name="Oliver K."/>
            <person name="O'Neil S."/>
            <person name="Rabbinowitsch E."/>
            <person name="Rajandream M.A."/>
            <person name="Rutherford K."/>
            <person name="Rutter S."/>
            <person name="Seeger K."/>
            <person name="Saunders D."/>
            <person name="Sharp S."/>
            <person name="Squares R."/>
            <person name="Squares S."/>
            <person name="Taylor K."/>
            <person name="Warren T."/>
            <person name="Wietzorrek A."/>
            <person name="Woodward J."/>
            <person name="Barrell B.G."/>
            <person name="Parkhill J."/>
            <person name="Hopwood D.A."/>
        </authorList>
    </citation>
    <scope>NUCLEOTIDE SEQUENCE [LARGE SCALE GENOMIC DNA]</scope>
    <source>
        <strain evidence="2">ATCC BAA-471 / A3(2) / M145</strain>
    </source>
</reference>
<dbReference type="Proteomes" id="UP000001973">
    <property type="component" value="Chromosome"/>
</dbReference>
<keyword evidence="2" id="KW-1185">Reference proteome</keyword>
<dbReference type="HOGENOM" id="CLU_3085022_0_0_11"/>